<evidence type="ECO:0000259" key="2">
    <source>
        <dbReference type="PROSITE" id="PS00662"/>
    </source>
</evidence>
<proteinExistence type="inferred from homology"/>
<dbReference type="NCBIfam" id="TIGR01420">
    <property type="entry name" value="pilT_fam"/>
    <property type="match status" value="1"/>
</dbReference>
<comment type="similarity">
    <text evidence="1">Belongs to the GSP E family.</text>
</comment>
<comment type="caution">
    <text evidence="3">The sequence shown here is derived from an EMBL/GenBank/DDBJ whole genome shotgun (WGS) entry which is preliminary data.</text>
</comment>
<feature type="domain" description="Bacterial type II secretion system protein E" evidence="2">
    <location>
        <begin position="170"/>
        <end position="184"/>
    </location>
</feature>
<dbReference type="PANTHER" id="PTHR30486">
    <property type="entry name" value="TWITCHING MOTILITY PROTEIN PILT"/>
    <property type="match status" value="1"/>
</dbReference>
<organism evidence="3">
    <name type="scientific">marine sediment metagenome</name>
    <dbReference type="NCBI Taxonomy" id="412755"/>
    <lineage>
        <taxon>unclassified sequences</taxon>
        <taxon>metagenomes</taxon>
        <taxon>ecological metagenomes</taxon>
    </lineage>
</organism>
<reference evidence="3" key="1">
    <citation type="journal article" date="2014" name="Front. Microbiol.">
        <title>High frequency of phylogenetically diverse reductive dehalogenase-homologous genes in deep subseafloor sedimentary metagenomes.</title>
        <authorList>
            <person name="Kawai M."/>
            <person name="Futagami T."/>
            <person name="Toyoda A."/>
            <person name="Takaki Y."/>
            <person name="Nishi S."/>
            <person name="Hori S."/>
            <person name="Arai W."/>
            <person name="Tsubouchi T."/>
            <person name="Morono Y."/>
            <person name="Uchiyama I."/>
            <person name="Ito T."/>
            <person name="Fujiyama A."/>
            <person name="Inagaki F."/>
            <person name="Takami H."/>
        </authorList>
    </citation>
    <scope>NUCLEOTIDE SEQUENCE</scope>
    <source>
        <strain evidence="3">Expedition CK06-06</strain>
    </source>
</reference>
<dbReference type="EMBL" id="BARS01047916">
    <property type="protein sequence ID" value="GAG30863.1"/>
    <property type="molecule type" value="Genomic_DNA"/>
</dbReference>
<evidence type="ECO:0000256" key="1">
    <source>
        <dbReference type="ARBA" id="ARBA00006611"/>
    </source>
</evidence>
<dbReference type="GO" id="GO:0016887">
    <property type="term" value="F:ATP hydrolysis activity"/>
    <property type="evidence" value="ECO:0007669"/>
    <property type="project" value="InterPro"/>
</dbReference>
<dbReference type="InterPro" id="IPR001482">
    <property type="entry name" value="T2SS/T4SS_dom"/>
</dbReference>
<dbReference type="InterPro" id="IPR050921">
    <property type="entry name" value="T4SS_GSP_E_ATPase"/>
</dbReference>
<gene>
    <name evidence="3" type="ORF">S01H1_71913</name>
</gene>
<evidence type="ECO:0000313" key="3">
    <source>
        <dbReference type="EMBL" id="GAG30863.1"/>
    </source>
</evidence>
<dbReference type="InterPro" id="IPR006321">
    <property type="entry name" value="PilT/PilU"/>
</dbReference>
<dbReference type="Gene3D" id="3.30.450.90">
    <property type="match status" value="1"/>
</dbReference>
<dbReference type="CDD" id="cd01131">
    <property type="entry name" value="PilT"/>
    <property type="match status" value="1"/>
</dbReference>
<dbReference type="GO" id="GO:0005524">
    <property type="term" value="F:ATP binding"/>
    <property type="evidence" value="ECO:0007669"/>
    <property type="project" value="InterPro"/>
</dbReference>
<sequence length="243" mass="26742">MPPGVRIAGIIHPQGEGRLTPEHTEAIARALLDEDQWKEFAENGDLDFSYSIQGVSRFRVNVMRQRGSISLVMRTIPVRIPTFKELGLPEVCMKLARKPRGLVLVTGPTGSGKSTTLAAMIDLINSTERGHILTMEDPIEFTHTDKGCYINQREVGTDTPNFNEALRRAMRQDPDVILIGELRDLETISLAVTAAETGHLVLGTLHTTGAGKTMDRIVNVFPADQQTLIRMQLAGTLQGIIFS</sequence>
<dbReference type="SMART" id="SM00382">
    <property type="entry name" value="AAA"/>
    <property type="match status" value="1"/>
</dbReference>
<dbReference type="InterPro" id="IPR027417">
    <property type="entry name" value="P-loop_NTPase"/>
</dbReference>
<feature type="non-terminal residue" evidence="3">
    <location>
        <position position="243"/>
    </location>
</feature>
<dbReference type="PROSITE" id="PS00662">
    <property type="entry name" value="T2SP_E"/>
    <property type="match status" value="1"/>
</dbReference>
<dbReference type="SUPFAM" id="SSF52540">
    <property type="entry name" value="P-loop containing nucleoside triphosphate hydrolases"/>
    <property type="match status" value="1"/>
</dbReference>
<dbReference type="AlphaFoldDB" id="X0X2J5"/>
<dbReference type="InterPro" id="IPR003593">
    <property type="entry name" value="AAA+_ATPase"/>
</dbReference>
<protein>
    <recommendedName>
        <fullName evidence="2">Bacterial type II secretion system protein E domain-containing protein</fullName>
    </recommendedName>
</protein>
<dbReference type="Pfam" id="PF00437">
    <property type="entry name" value="T2SSE"/>
    <property type="match status" value="1"/>
</dbReference>
<accession>X0X2J5</accession>
<dbReference type="Gene3D" id="3.40.50.300">
    <property type="entry name" value="P-loop containing nucleotide triphosphate hydrolases"/>
    <property type="match status" value="1"/>
</dbReference>
<name>X0X2J5_9ZZZZ</name>